<dbReference type="AlphaFoldDB" id="A0A1W1Y8K2"/>
<keyword evidence="1" id="KW-1133">Transmembrane helix</keyword>
<evidence type="ECO:0000313" key="2">
    <source>
        <dbReference type="EMBL" id="SMC32465.1"/>
    </source>
</evidence>
<reference evidence="2 3" key="1">
    <citation type="submission" date="2017-04" db="EMBL/GenBank/DDBJ databases">
        <authorList>
            <person name="Afonso C.L."/>
            <person name="Miller P.J."/>
            <person name="Scott M.A."/>
            <person name="Spackman E."/>
            <person name="Goraichik I."/>
            <person name="Dimitrov K.M."/>
            <person name="Suarez D.L."/>
            <person name="Swayne D.E."/>
        </authorList>
    </citation>
    <scope>NUCLEOTIDE SEQUENCE [LARGE SCALE GENOMIC DNA]</scope>
    <source>
        <strain evidence="2 3">VK13</strain>
    </source>
</reference>
<dbReference type="EMBL" id="FWXJ01000002">
    <property type="protein sequence ID" value="SMC32465.1"/>
    <property type="molecule type" value="Genomic_DNA"/>
</dbReference>
<organism evidence="2 3">
    <name type="scientific">Polynucleobacter kasalickyi</name>
    <dbReference type="NCBI Taxonomy" id="1938817"/>
    <lineage>
        <taxon>Bacteria</taxon>
        <taxon>Pseudomonadati</taxon>
        <taxon>Pseudomonadota</taxon>
        <taxon>Betaproteobacteria</taxon>
        <taxon>Burkholderiales</taxon>
        <taxon>Burkholderiaceae</taxon>
        <taxon>Polynucleobacter</taxon>
    </lineage>
</organism>
<name>A0A1W1Y8K2_9BURK</name>
<proteinExistence type="predicted"/>
<dbReference type="OrthoDB" id="9790409at2"/>
<accession>A0A1W1Y8K2</accession>
<protein>
    <submittedName>
        <fullName evidence="2">Uncharacterized protein</fullName>
    </submittedName>
</protein>
<sequence>MNQLTALISGLVFGFGLILSGMTNPAKVIGFLDLFGNWDPSLGFVMAGAIAVTFIAFQWLKKRQKTLLGESLHFPGTTHIDPRLMVGSLLFGIGWAYAGYCPGPAIVALGDGRYQLLFFLIPMILGMKAVDLASHYWKK</sequence>
<keyword evidence="1" id="KW-0812">Transmembrane</keyword>
<dbReference type="STRING" id="1938817.SAMN06296008_10293"/>
<feature type="transmembrane region" description="Helical" evidence="1">
    <location>
        <begin position="112"/>
        <end position="130"/>
    </location>
</feature>
<feature type="transmembrane region" description="Helical" evidence="1">
    <location>
        <begin position="80"/>
        <end position="100"/>
    </location>
</feature>
<dbReference type="InterPro" id="IPR046513">
    <property type="entry name" value="DUF6691"/>
</dbReference>
<evidence type="ECO:0000313" key="3">
    <source>
        <dbReference type="Proteomes" id="UP000192708"/>
    </source>
</evidence>
<keyword evidence="1" id="KW-0472">Membrane</keyword>
<dbReference type="Proteomes" id="UP000192708">
    <property type="component" value="Unassembled WGS sequence"/>
</dbReference>
<dbReference type="Pfam" id="PF20398">
    <property type="entry name" value="DUF6691"/>
    <property type="match status" value="1"/>
</dbReference>
<keyword evidence="3" id="KW-1185">Reference proteome</keyword>
<feature type="transmembrane region" description="Helical" evidence="1">
    <location>
        <begin position="41"/>
        <end position="60"/>
    </location>
</feature>
<dbReference type="RefSeq" id="WP_084282359.1">
    <property type="nucleotide sequence ID" value="NZ_FWXJ01000002.1"/>
</dbReference>
<evidence type="ECO:0000256" key="1">
    <source>
        <dbReference type="SAM" id="Phobius"/>
    </source>
</evidence>
<gene>
    <name evidence="2" type="ORF">SAMN06296008_10293</name>
</gene>